<dbReference type="SUPFAM" id="SSF52200">
    <property type="entry name" value="Toll/Interleukin receptor TIR domain"/>
    <property type="match status" value="1"/>
</dbReference>
<gene>
    <name evidence="2" type="ORF">B0I28_1082</name>
</gene>
<keyword evidence="3" id="KW-1185">Reference proteome</keyword>
<dbReference type="RefSeq" id="WP_106365495.1">
    <property type="nucleotide sequence ID" value="NZ_PVTJ01000008.1"/>
</dbReference>
<dbReference type="Proteomes" id="UP000238176">
    <property type="component" value="Unassembled WGS sequence"/>
</dbReference>
<dbReference type="Pfam" id="PF13676">
    <property type="entry name" value="TIR_2"/>
    <property type="match status" value="1"/>
</dbReference>
<comment type="caution">
    <text evidence="2">The sequence shown here is derived from an EMBL/GenBank/DDBJ whole genome shotgun (WGS) entry which is preliminary data.</text>
</comment>
<proteinExistence type="predicted"/>
<dbReference type="SMART" id="SM00255">
    <property type="entry name" value="TIR"/>
    <property type="match status" value="1"/>
</dbReference>
<reference evidence="2 3" key="1">
    <citation type="submission" date="2018-03" db="EMBL/GenBank/DDBJ databases">
        <title>Genomic Encyclopedia of Type Strains, Phase III (KMG-III): the genomes of soil and plant-associated and newly described type strains.</title>
        <authorList>
            <person name="Whitman W."/>
        </authorList>
    </citation>
    <scope>NUCLEOTIDE SEQUENCE [LARGE SCALE GENOMIC DNA]</scope>
    <source>
        <strain evidence="2 3">CGMCC 4.7067</strain>
    </source>
</reference>
<dbReference type="EMBL" id="PVTJ01000008">
    <property type="protein sequence ID" value="PRY56691.1"/>
    <property type="molecule type" value="Genomic_DNA"/>
</dbReference>
<dbReference type="AlphaFoldDB" id="A0A2T0UFH1"/>
<sequence>MDQKFDYDIAVSFAGEDRQFVQEVVAQVKDAGYKVFYDQDEEVSLWGEELTEYFPKIYEERSRFAVVFVSRHYAAKPWTRLERRSVLVRALDQPTPYMLPVQLDRTTLPGVRPTISYLDGERLGVNGIANAIRQKLSDSPASGSGQFNGYVPRNEHEAATLVGERPDGWEFLLYSYSLVKGIESLHGKYLDYSMGYSKPTEFIEISEVGRILDHEAAIVLSTTENFENVLSNRIQQSAFGAPGEPGDVHQIIHMADRYVSVYEQFMDWAWRLRSYATRSNEARDALRALAFYADQPIDRLRSFVYEFREIADTMHSRLIAGESIHLTLSIKLEISPESTARFDSAMRRLRRSIR</sequence>
<feature type="domain" description="TIR" evidence="1">
    <location>
        <begin position="5"/>
        <end position="136"/>
    </location>
</feature>
<dbReference type="Gene3D" id="3.40.50.10140">
    <property type="entry name" value="Toll/interleukin-1 receptor homology (TIR) domain"/>
    <property type="match status" value="1"/>
</dbReference>
<evidence type="ECO:0000313" key="3">
    <source>
        <dbReference type="Proteomes" id="UP000238176"/>
    </source>
</evidence>
<dbReference type="PROSITE" id="PS50104">
    <property type="entry name" value="TIR"/>
    <property type="match status" value="1"/>
</dbReference>
<dbReference type="InterPro" id="IPR035897">
    <property type="entry name" value="Toll_tir_struct_dom_sf"/>
</dbReference>
<accession>A0A2T0UFH1</accession>
<evidence type="ECO:0000259" key="1">
    <source>
        <dbReference type="PROSITE" id="PS50104"/>
    </source>
</evidence>
<dbReference type="InterPro" id="IPR000157">
    <property type="entry name" value="TIR_dom"/>
</dbReference>
<dbReference type="OrthoDB" id="3838036at2"/>
<name>A0A2T0UFH1_9ACTN</name>
<dbReference type="GO" id="GO:0007165">
    <property type="term" value="P:signal transduction"/>
    <property type="evidence" value="ECO:0007669"/>
    <property type="project" value="InterPro"/>
</dbReference>
<organism evidence="2 3">
    <name type="scientific">Glycomyces artemisiae</name>
    <dbReference type="NCBI Taxonomy" id="1076443"/>
    <lineage>
        <taxon>Bacteria</taxon>
        <taxon>Bacillati</taxon>
        <taxon>Actinomycetota</taxon>
        <taxon>Actinomycetes</taxon>
        <taxon>Glycomycetales</taxon>
        <taxon>Glycomycetaceae</taxon>
        <taxon>Glycomyces</taxon>
    </lineage>
</organism>
<evidence type="ECO:0000313" key="2">
    <source>
        <dbReference type="EMBL" id="PRY56691.1"/>
    </source>
</evidence>
<protein>
    <submittedName>
        <fullName evidence="2">TIR domain-containing protein</fullName>
    </submittedName>
</protein>